<dbReference type="InterPro" id="IPR017441">
    <property type="entry name" value="Protein_kinase_ATP_BS"/>
</dbReference>
<evidence type="ECO:0000313" key="9">
    <source>
        <dbReference type="Proteomes" id="UP000688137"/>
    </source>
</evidence>
<protein>
    <recommendedName>
        <fullName evidence="4">Casein kinase I</fullName>
        <ecNumber evidence="1">2.7.11.1</ecNumber>
    </recommendedName>
</protein>
<dbReference type="CDD" id="cd14016">
    <property type="entry name" value="STKc_CK1"/>
    <property type="match status" value="1"/>
</dbReference>
<evidence type="ECO:0000256" key="5">
    <source>
        <dbReference type="PROSITE-ProRule" id="PRU10141"/>
    </source>
</evidence>
<dbReference type="OMA" id="DPDYDYM"/>
<evidence type="ECO:0000313" key="8">
    <source>
        <dbReference type="EMBL" id="CAD8045048.1"/>
    </source>
</evidence>
<keyword evidence="2 5" id="KW-0547">Nucleotide-binding</keyword>
<dbReference type="GO" id="GO:0004674">
    <property type="term" value="F:protein serine/threonine kinase activity"/>
    <property type="evidence" value="ECO:0007669"/>
    <property type="project" value="UniProtKB-KW"/>
</dbReference>
<feature type="binding site" evidence="5">
    <location>
        <position position="45"/>
    </location>
    <ligand>
        <name>ATP</name>
        <dbReference type="ChEBI" id="CHEBI:30616"/>
    </ligand>
</feature>
<dbReference type="InterPro" id="IPR050235">
    <property type="entry name" value="CK1_Ser-Thr_kinase"/>
</dbReference>
<dbReference type="GO" id="GO:0005524">
    <property type="term" value="F:ATP binding"/>
    <property type="evidence" value="ECO:0007669"/>
    <property type="project" value="UniProtKB-UniRule"/>
</dbReference>
<evidence type="ECO:0000256" key="3">
    <source>
        <dbReference type="ARBA" id="ARBA00022840"/>
    </source>
</evidence>
<dbReference type="PROSITE" id="PS00107">
    <property type="entry name" value="PROTEIN_KINASE_ATP"/>
    <property type="match status" value="1"/>
</dbReference>
<evidence type="ECO:0000256" key="2">
    <source>
        <dbReference type="ARBA" id="ARBA00022741"/>
    </source>
</evidence>
<dbReference type="Proteomes" id="UP000688137">
    <property type="component" value="Unassembled WGS sequence"/>
</dbReference>
<dbReference type="EMBL" id="CAJJDM010000006">
    <property type="protein sequence ID" value="CAD8045048.1"/>
    <property type="molecule type" value="Genomic_DNA"/>
</dbReference>
<dbReference type="PROSITE" id="PS50011">
    <property type="entry name" value="PROTEIN_KINASE_DOM"/>
    <property type="match status" value="1"/>
</dbReference>
<dbReference type="PANTHER" id="PTHR11909">
    <property type="entry name" value="CASEIN KINASE-RELATED"/>
    <property type="match status" value="1"/>
</dbReference>
<keyword evidence="6" id="KW-0808">Transferase</keyword>
<keyword evidence="9" id="KW-1185">Reference proteome</keyword>
<dbReference type="InterPro" id="IPR000719">
    <property type="entry name" value="Prot_kinase_dom"/>
</dbReference>
<gene>
    <name evidence="8" type="ORF">PPRIM_AZ9-3.1.T0090073</name>
</gene>
<sequence length="359" mass="41532">MIANQKSFKQPASSSYQFLDKLGQGAFGYIWKVRHISSGQIYACKLVKNSMKKEKKLLLREIQILQQLKGKKGFTQLFASGSDLHNTYFVMNLMGENLEQIRQNKGIFNKILPIGLEILQLLKELHSEGVIHRDIKPENFVMNQGRINLIDFGLSKKYIINGNHISYRENKGMIGTARYASINALKGIEQSRRDDLESVGYMLIYLHQGDLPWSHICDQEKEIRYSKIKKMKKSLKLDELFGLPIQLQIYMDYVKGLQFEEDPDYDYMISIFQQVEKSNRMIYHNYSSKPIIKLRSILIQRRSVRSPSKGVNSSRKISFENDTSEGSEIDEELCNSIQLKHFVVGIKQPTSSPIYVKCK</sequence>
<keyword evidence="6" id="KW-0418">Kinase</keyword>
<feature type="domain" description="Protein kinase" evidence="7">
    <location>
        <begin position="16"/>
        <end position="292"/>
    </location>
</feature>
<organism evidence="8 9">
    <name type="scientific">Paramecium primaurelia</name>
    <dbReference type="NCBI Taxonomy" id="5886"/>
    <lineage>
        <taxon>Eukaryota</taxon>
        <taxon>Sar</taxon>
        <taxon>Alveolata</taxon>
        <taxon>Ciliophora</taxon>
        <taxon>Intramacronucleata</taxon>
        <taxon>Oligohymenophorea</taxon>
        <taxon>Peniculida</taxon>
        <taxon>Parameciidae</taxon>
        <taxon>Paramecium</taxon>
    </lineage>
</organism>
<dbReference type="InterPro" id="IPR008271">
    <property type="entry name" value="Ser/Thr_kinase_AS"/>
</dbReference>
<comment type="caution">
    <text evidence="8">The sequence shown here is derived from an EMBL/GenBank/DDBJ whole genome shotgun (WGS) entry which is preliminary data.</text>
</comment>
<dbReference type="SMART" id="SM00220">
    <property type="entry name" value="S_TKc"/>
    <property type="match status" value="1"/>
</dbReference>
<keyword evidence="3 5" id="KW-0067">ATP-binding</keyword>
<evidence type="ECO:0000256" key="6">
    <source>
        <dbReference type="RuleBase" id="RU000304"/>
    </source>
</evidence>
<proteinExistence type="inferred from homology"/>
<dbReference type="FunFam" id="1.10.510.10:FF:001303">
    <property type="entry name" value="Uncharacterized protein"/>
    <property type="match status" value="1"/>
</dbReference>
<comment type="similarity">
    <text evidence="6">Belongs to the protein kinase superfamily.</text>
</comment>
<reference evidence="8" key="1">
    <citation type="submission" date="2021-01" db="EMBL/GenBank/DDBJ databases">
        <authorList>
            <consortium name="Genoscope - CEA"/>
            <person name="William W."/>
        </authorList>
    </citation>
    <scope>NUCLEOTIDE SEQUENCE</scope>
</reference>
<accession>A0A8S1K3Z5</accession>
<evidence type="ECO:0000256" key="1">
    <source>
        <dbReference type="ARBA" id="ARBA00012513"/>
    </source>
</evidence>
<dbReference type="PROSITE" id="PS00108">
    <property type="entry name" value="PROTEIN_KINASE_ST"/>
    <property type="match status" value="1"/>
</dbReference>
<evidence type="ECO:0000256" key="4">
    <source>
        <dbReference type="ARBA" id="ARBA00023860"/>
    </source>
</evidence>
<evidence type="ECO:0000259" key="7">
    <source>
        <dbReference type="PROSITE" id="PS50011"/>
    </source>
</evidence>
<dbReference type="Pfam" id="PF00069">
    <property type="entry name" value="Pkinase"/>
    <property type="match status" value="1"/>
</dbReference>
<dbReference type="EC" id="2.7.11.1" evidence="1"/>
<keyword evidence="6" id="KW-0723">Serine/threonine-protein kinase</keyword>
<dbReference type="AlphaFoldDB" id="A0A8S1K3Z5"/>
<name>A0A8S1K3Z5_PARPR</name>